<accession>A0A5R9G649</accession>
<dbReference type="GO" id="GO:0030313">
    <property type="term" value="C:cell envelope"/>
    <property type="evidence" value="ECO:0007669"/>
    <property type="project" value="UniProtKB-SubCell"/>
</dbReference>
<dbReference type="PANTHER" id="PTHR38045:SF1">
    <property type="entry name" value="HEPARINASE II_III-LIKE PROTEIN"/>
    <property type="match status" value="1"/>
</dbReference>
<dbReference type="GO" id="GO:0016829">
    <property type="term" value="F:lyase activity"/>
    <property type="evidence" value="ECO:0007669"/>
    <property type="project" value="InterPro"/>
</dbReference>
<gene>
    <name evidence="3" type="ORF">FE782_13160</name>
</gene>
<comment type="subcellular location">
    <subcellularLocation>
        <location evidence="1">Cell envelope</location>
    </subcellularLocation>
</comment>
<evidence type="ECO:0000313" key="4">
    <source>
        <dbReference type="Proteomes" id="UP000309676"/>
    </source>
</evidence>
<comment type="caution">
    <text evidence="3">The sequence shown here is derived from an EMBL/GenBank/DDBJ whole genome shotgun (WGS) entry which is preliminary data.</text>
</comment>
<proteinExistence type="predicted"/>
<dbReference type="Pfam" id="PF07940">
    <property type="entry name" value="Hepar_II_III_C"/>
    <property type="match status" value="1"/>
</dbReference>
<dbReference type="InterPro" id="IPR008929">
    <property type="entry name" value="Chondroitin_lyas"/>
</dbReference>
<dbReference type="Gene3D" id="1.50.10.100">
    <property type="entry name" value="Chondroitin AC/alginate lyase"/>
    <property type="match status" value="1"/>
</dbReference>
<evidence type="ECO:0000256" key="1">
    <source>
        <dbReference type="ARBA" id="ARBA00004196"/>
    </source>
</evidence>
<dbReference type="AlphaFoldDB" id="A0A5R9G649"/>
<keyword evidence="4" id="KW-1185">Reference proteome</keyword>
<reference evidence="3 4" key="1">
    <citation type="submission" date="2019-05" db="EMBL/GenBank/DDBJ databases">
        <authorList>
            <person name="Narsing Rao M.P."/>
            <person name="Li W.J."/>
        </authorList>
    </citation>
    <scope>NUCLEOTIDE SEQUENCE [LARGE SCALE GENOMIC DNA]</scope>
    <source>
        <strain evidence="3 4">SYSU_K30003</strain>
    </source>
</reference>
<organism evidence="3 4">
    <name type="scientific">Paenibacillus antri</name>
    <dbReference type="NCBI Taxonomy" id="2582848"/>
    <lineage>
        <taxon>Bacteria</taxon>
        <taxon>Bacillati</taxon>
        <taxon>Bacillota</taxon>
        <taxon>Bacilli</taxon>
        <taxon>Bacillales</taxon>
        <taxon>Paenibacillaceae</taxon>
        <taxon>Paenibacillus</taxon>
    </lineage>
</organism>
<dbReference type="InterPro" id="IPR012480">
    <property type="entry name" value="Hepar_II_III_C"/>
</dbReference>
<dbReference type="Gene3D" id="2.70.98.70">
    <property type="match status" value="1"/>
</dbReference>
<protein>
    <recommendedName>
        <fullName evidence="2">Heparinase II/III-like C-terminal domain-containing protein</fullName>
    </recommendedName>
</protein>
<dbReference type="EMBL" id="VCIW01000007">
    <property type="protein sequence ID" value="TLS51852.1"/>
    <property type="molecule type" value="Genomic_DNA"/>
</dbReference>
<evidence type="ECO:0000259" key="2">
    <source>
        <dbReference type="Pfam" id="PF07940"/>
    </source>
</evidence>
<feature type="domain" description="Heparinase II/III-like C-terminal" evidence="2">
    <location>
        <begin position="379"/>
        <end position="519"/>
    </location>
</feature>
<dbReference type="SUPFAM" id="SSF48230">
    <property type="entry name" value="Chondroitin AC/alginate lyase"/>
    <property type="match status" value="1"/>
</dbReference>
<evidence type="ECO:0000313" key="3">
    <source>
        <dbReference type="EMBL" id="TLS51852.1"/>
    </source>
</evidence>
<dbReference type="Proteomes" id="UP000309676">
    <property type="component" value="Unassembled WGS sequence"/>
</dbReference>
<sequence>MTMDYLAIKRALQIGDRSEQGRMLFDEARDVRKWEEIRTSPFYRDMVADLREEGERLLSEPIVSLPFSSFKLFDTAGARIEFERSFFARRKRLSILAFLSLLDRNSELYLPALEDAIWAICDEYTWCLPAHLGGNSLKPSHLRRNRHSIDLFAAETGFALAEIVSLLKERIHPIVASRAEAEVKERVLETYCSLGSSYEWETLGNNWASVCGGSVGAAALYLIPSAEELAPIVHRLLGTMESYLAGFENDGASTEGVGYWSYGFGFYSYFASLLKQRTAGRIDLLEGEKIKQIALFHQKCYLTGPYTVPFSDCEPTSLFPMGLIHALKRRYPEIHVPNIEQKWSIAKDPIGRWGPFIRDFVWSRAEWIGEEWPDGTYFLPDAQWAVVRRTIDGERYAFAAKGGHNDEPHNQNDLGSFVLHVGGETLLTDLGSGEYTKGYFGAERYSYVCNSSAGHSVPIVEGSYQQAGAAYRAKALRFEESEEQVSYTLDLTEAYGTANLQSLVRQFTFKQRVLELRDRYVFREPPSSVISRFITLYEPAVSADGRVRVEGAAFGVEAVYDRRAAKPVIHRFDFMNKDSKLIPVYAIDLEAERPAEEVLMTVRFEIYSLT</sequence>
<name>A0A5R9G649_9BACL</name>
<dbReference type="PANTHER" id="PTHR38045">
    <property type="entry name" value="CHROMOSOME 1, WHOLE GENOME SHOTGUN SEQUENCE"/>
    <property type="match status" value="1"/>
</dbReference>